<dbReference type="InterPro" id="IPR013078">
    <property type="entry name" value="His_Pase_superF_clade-1"/>
</dbReference>
<dbReference type="Pfam" id="PF00300">
    <property type="entry name" value="His_Phos_1"/>
    <property type="match status" value="1"/>
</dbReference>
<dbReference type="InterPro" id="IPR022492">
    <property type="entry name" value="Phosphomutase_MSMEG4193_put"/>
</dbReference>
<dbReference type="AlphaFoldDB" id="A0A7H0H984"/>
<evidence type="ECO:0000256" key="2">
    <source>
        <dbReference type="PIRSR" id="PIRSR613078-2"/>
    </source>
</evidence>
<feature type="binding site" evidence="2">
    <location>
        <begin position="8"/>
        <end position="15"/>
    </location>
    <ligand>
        <name>substrate</name>
    </ligand>
</feature>
<dbReference type="Proteomes" id="UP000516117">
    <property type="component" value="Chromosome"/>
</dbReference>
<dbReference type="GO" id="GO:0016791">
    <property type="term" value="F:phosphatase activity"/>
    <property type="evidence" value="ECO:0007669"/>
    <property type="project" value="TreeGrafter"/>
</dbReference>
<feature type="active site" description="Proton donor/acceptor" evidence="1">
    <location>
        <position position="80"/>
    </location>
</feature>
<dbReference type="SMART" id="SM00855">
    <property type="entry name" value="PGAM"/>
    <property type="match status" value="1"/>
</dbReference>
<accession>A0A7H0H984</accession>
<dbReference type="GO" id="GO:0005737">
    <property type="term" value="C:cytoplasm"/>
    <property type="evidence" value="ECO:0007669"/>
    <property type="project" value="TreeGrafter"/>
</dbReference>
<dbReference type="InterPro" id="IPR029033">
    <property type="entry name" value="His_PPase_superfam"/>
</dbReference>
<reference evidence="3 4" key="1">
    <citation type="submission" date="2020-08" db="EMBL/GenBank/DDBJ databases">
        <title>Genome sequence of Tessaracoccus defluvii JCM 17540T.</title>
        <authorList>
            <person name="Hyun D.-W."/>
            <person name="Bae J.-W."/>
        </authorList>
    </citation>
    <scope>NUCLEOTIDE SEQUENCE [LARGE SCALE GENOMIC DNA]</scope>
    <source>
        <strain evidence="3 4">JCM 17540</strain>
    </source>
</reference>
<dbReference type="CDD" id="cd07067">
    <property type="entry name" value="HP_PGM_like"/>
    <property type="match status" value="1"/>
</dbReference>
<dbReference type="InterPro" id="IPR050275">
    <property type="entry name" value="PGM_Phosphatase"/>
</dbReference>
<protein>
    <submittedName>
        <fullName evidence="3">MSMEG_4193 family putative phosphomutase</fullName>
    </submittedName>
</protein>
<gene>
    <name evidence="3" type="ORF">H9L22_07350</name>
</gene>
<feature type="active site" description="Tele-phosphohistidine intermediate" evidence="1">
    <location>
        <position position="9"/>
    </location>
</feature>
<dbReference type="SUPFAM" id="SSF53254">
    <property type="entry name" value="Phosphoglycerate mutase-like"/>
    <property type="match status" value="1"/>
</dbReference>
<dbReference type="KEGG" id="tdf:H9L22_07350"/>
<sequence>MTKVVLIRHARSSANASAILAGRLPGVGLDDVGRDQAAALMQLLRGITPSAVYTSPLQRCRETAELAGWADAEVIEELTECDYGSWSGRPLDELRGLPVWEEIQRTPSTVAFPDGESMTAMAERVVAAVAGLAARHGDGDVIAVFSHGDPLKAVLADALGLSLDDFQRLHVGPAGVSVIDYSGPRPMVLCVNSGSGVAGLVNASHGAPTVGGGDIPK</sequence>
<evidence type="ECO:0000313" key="4">
    <source>
        <dbReference type="Proteomes" id="UP000516117"/>
    </source>
</evidence>
<dbReference type="PANTHER" id="PTHR48100">
    <property type="entry name" value="BROAD-SPECIFICITY PHOSPHATASE YOR283W-RELATED"/>
    <property type="match status" value="1"/>
</dbReference>
<organism evidence="3 4">
    <name type="scientific">Tessaracoccus defluvii</name>
    <dbReference type="NCBI Taxonomy" id="1285901"/>
    <lineage>
        <taxon>Bacteria</taxon>
        <taxon>Bacillati</taxon>
        <taxon>Actinomycetota</taxon>
        <taxon>Actinomycetes</taxon>
        <taxon>Propionibacteriales</taxon>
        <taxon>Propionibacteriaceae</taxon>
        <taxon>Tessaracoccus</taxon>
    </lineage>
</organism>
<proteinExistence type="predicted"/>
<dbReference type="NCBIfam" id="TIGR03848">
    <property type="entry name" value="MSMEG_4193"/>
    <property type="match status" value="1"/>
</dbReference>
<feature type="binding site" evidence="2">
    <location>
        <begin position="80"/>
        <end position="83"/>
    </location>
    <ligand>
        <name>substrate</name>
    </ligand>
</feature>
<dbReference type="RefSeq" id="WP_187722198.1">
    <property type="nucleotide sequence ID" value="NZ_BAABBL010000012.1"/>
</dbReference>
<dbReference type="Gene3D" id="3.40.50.1240">
    <property type="entry name" value="Phosphoglycerate mutase-like"/>
    <property type="match status" value="1"/>
</dbReference>
<name>A0A7H0H984_9ACTN</name>
<evidence type="ECO:0000256" key="1">
    <source>
        <dbReference type="PIRSR" id="PIRSR613078-1"/>
    </source>
</evidence>
<keyword evidence="4" id="KW-1185">Reference proteome</keyword>
<dbReference type="PANTHER" id="PTHR48100:SF2">
    <property type="entry name" value="CONSERVED PROTEIN"/>
    <property type="match status" value="1"/>
</dbReference>
<evidence type="ECO:0000313" key="3">
    <source>
        <dbReference type="EMBL" id="QNP57100.1"/>
    </source>
</evidence>
<feature type="binding site" evidence="2">
    <location>
        <position position="59"/>
    </location>
    <ligand>
        <name>substrate</name>
    </ligand>
</feature>
<dbReference type="EMBL" id="CP060789">
    <property type="protein sequence ID" value="QNP57100.1"/>
    <property type="molecule type" value="Genomic_DNA"/>
</dbReference>